<comment type="caution">
    <text evidence="7">The sequence shown here is derived from an EMBL/GenBank/DDBJ whole genome shotgun (WGS) entry which is preliminary data.</text>
</comment>
<sequence>MDVSVESLYREHRPWLTGWLRARLGHCSDRAADFAQDTFVRILQSGACVAEVTQPRSYLATIARGLMIDHFRRHDIEQAYLSELALVPPSLQPSLEERAILLETLLTIDRLLADLGPKVRQAFLLAQVEGLDQATIAAQLGVSVSSVKKYMQQAVVQCLKCL</sequence>
<evidence type="ECO:0000259" key="6">
    <source>
        <dbReference type="Pfam" id="PF08281"/>
    </source>
</evidence>
<comment type="similarity">
    <text evidence="1">Belongs to the sigma-70 factor family. ECF subfamily.</text>
</comment>
<dbReference type="NCBIfam" id="NF009180">
    <property type="entry name" value="PRK12528.1"/>
    <property type="match status" value="1"/>
</dbReference>
<gene>
    <name evidence="7" type="primary">fecI_2</name>
    <name evidence="7" type="ORF">DUPY_24960</name>
</gene>
<dbReference type="InterPro" id="IPR036388">
    <property type="entry name" value="WH-like_DNA-bd_sf"/>
</dbReference>
<protein>
    <submittedName>
        <fullName evidence="7">Putative RNA polymerase sigma factor FecI</fullName>
    </submittedName>
</protein>
<evidence type="ECO:0000256" key="2">
    <source>
        <dbReference type="ARBA" id="ARBA00023015"/>
    </source>
</evidence>
<dbReference type="Pfam" id="PF08281">
    <property type="entry name" value="Sigma70_r4_2"/>
    <property type="match status" value="1"/>
</dbReference>
<dbReference type="AlphaFoldDB" id="A0A1E7WLZ5"/>
<dbReference type="Gene3D" id="1.10.1740.10">
    <property type="match status" value="1"/>
</dbReference>
<dbReference type="Proteomes" id="UP000175989">
    <property type="component" value="Unassembled WGS sequence"/>
</dbReference>
<dbReference type="InterPro" id="IPR007627">
    <property type="entry name" value="RNA_pol_sigma70_r2"/>
</dbReference>
<dbReference type="PANTHER" id="PTHR43133:SF63">
    <property type="entry name" value="RNA POLYMERASE SIGMA FACTOR FECI-RELATED"/>
    <property type="match status" value="1"/>
</dbReference>
<reference evidence="8" key="1">
    <citation type="journal article" date="2016" name="Front. Microbiol.">
        <title>Molecular Keys to the Janthinobacterium and Duganella spp. Interaction with the Plant Pathogen Fusarium graminearum.</title>
        <authorList>
            <person name="Haack F.S."/>
            <person name="Poehlein A."/>
            <person name="Kroger C."/>
            <person name="Voigt C.A."/>
            <person name="Piepenbring M."/>
            <person name="Bode H.B."/>
            <person name="Daniel R."/>
            <person name="Schafer W."/>
            <person name="Streit W.R."/>
        </authorList>
    </citation>
    <scope>NUCLEOTIDE SEQUENCE [LARGE SCALE GENOMIC DNA]</scope>
    <source>
        <strain evidence="8">T54</strain>
    </source>
</reference>
<dbReference type="Gene3D" id="1.10.10.10">
    <property type="entry name" value="Winged helix-like DNA-binding domain superfamily/Winged helix DNA-binding domain"/>
    <property type="match status" value="1"/>
</dbReference>
<dbReference type="RefSeq" id="WP_070248503.1">
    <property type="nucleotide sequence ID" value="NZ_LROM01000085.1"/>
</dbReference>
<proteinExistence type="inferred from homology"/>
<dbReference type="GO" id="GO:0003677">
    <property type="term" value="F:DNA binding"/>
    <property type="evidence" value="ECO:0007669"/>
    <property type="project" value="InterPro"/>
</dbReference>
<dbReference type="OrthoDB" id="9180690at2"/>
<dbReference type="InterPro" id="IPR013249">
    <property type="entry name" value="RNA_pol_sigma70_r4_t2"/>
</dbReference>
<feature type="domain" description="RNA polymerase sigma-70 region 2" evidence="5">
    <location>
        <begin position="8"/>
        <end position="75"/>
    </location>
</feature>
<evidence type="ECO:0000259" key="5">
    <source>
        <dbReference type="Pfam" id="PF04542"/>
    </source>
</evidence>
<dbReference type="InterPro" id="IPR013325">
    <property type="entry name" value="RNA_pol_sigma_r2"/>
</dbReference>
<keyword evidence="2" id="KW-0805">Transcription regulation</keyword>
<dbReference type="InterPro" id="IPR013324">
    <property type="entry name" value="RNA_pol_sigma_r3/r4-like"/>
</dbReference>
<feature type="domain" description="RNA polymerase sigma factor 70 region 4 type 2" evidence="6">
    <location>
        <begin position="107"/>
        <end position="158"/>
    </location>
</feature>
<dbReference type="InterPro" id="IPR014284">
    <property type="entry name" value="RNA_pol_sigma-70_dom"/>
</dbReference>
<dbReference type="SUPFAM" id="SSF88946">
    <property type="entry name" value="Sigma2 domain of RNA polymerase sigma factors"/>
    <property type="match status" value="1"/>
</dbReference>
<dbReference type="GO" id="GO:0006352">
    <property type="term" value="P:DNA-templated transcription initiation"/>
    <property type="evidence" value="ECO:0007669"/>
    <property type="project" value="InterPro"/>
</dbReference>
<evidence type="ECO:0000256" key="4">
    <source>
        <dbReference type="ARBA" id="ARBA00023163"/>
    </source>
</evidence>
<evidence type="ECO:0000256" key="1">
    <source>
        <dbReference type="ARBA" id="ARBA00010641"/>
    </source>
</evidence>
<dbReference type="InterPro" id="IPR039425">
    <property type="entry name" value="RNA_pol_sigma-70-like"/>
</dbReference>
<organism evidence="7 8">
    <name type="scientific">Duganella phyllosphaerae</name>
    <dbReference type="NCBI Taxonomy" id="762836"/>
    <lineage>
        <taxon>Bacteria</taxon>
        <taxon>Pseudomonadati</taxon>
        <taxon>Pseudomonadota</taxon>
        <taxon>Betaproteobacteria</taxon>
        <taxon>Burkholderiales</taxon>
        <taxon>Oxalobacteraceae</taxon>
        <taxon>Telluria group</taxon>
        <taxon>Duganella</taxon>
    </lineage>
</organism>
<evidence type="ECO:0000313" key="8">
    <source>
        <dbReference type="Proteomes" id="UP000175989"/>
    </source>
</evidence>
<keyword evidence="4" id="KW-0804">Transcription</keyword>
<dbReference type="Pfam" id="PF04542">
    <property type="entry name" value="Sigma70_r2"/>
    <property type="match status" value="1"/>
</dbReference>
<dbReference type="PANTHER" id="PTHR43133">
    <property type="entry name" value="RNA POLYMERASE ECF-TYPE SIGMA FACTO"/>
    <property type="match status" value="1"/>
</dbReference>
<dbReference type="GO" id="GO:0016987">
    <property type="term" value="F:sigma factor activity"/>
    <property type="evidence" value="ECO:0007669"/>
    <property type="project" value="UniProtKB-KW"/>
</dbReference>
<name>A0A1E7WLZ5_9BURK</name>
<keyword evidence="3" id="KW-0731">Sigma factor</keyword>
<dbReference type="EMBL" id="LROM01000085">
    <property type="protein sequence ID" value="OFA00031.1"/>
    <property type="molecule type" value="Genomic_DNA"/>
</dbReference>
<evidence type="ECO:0000256" key="3">
    <source>
        <dbReference type="ARBA" id="ARBA00023082"/>
    </source>
</evidence>
<accession>A0A1E7WLZ5</accession>
<dbReference type="PATRIC" id="fig|762836.4.peg.2573"/>
<dbReference type="NCBIfam" id="TIGR02937">
    <property type="entry name" value="sigma70-ECF"/>
    <property type="match status" value="1"/>
</dbReference>
<evidence type="ECO:0000313" key="7">
    <source>
        <dbReference type="EMBL" id="OFA00031.1"/>
    </source>
</evidence>
<keyword evidence="8" id="KW-1185">Reference proteome</keyword>
<dbReference type="SUPFAM" id="SSF88659">
    <property type="entry name" value="Sigma3 and sigma4 domains of RNA polymerase sigma factors"/>
    <property type="match status" value="1"/>
</dbReference>